<evidence type="ECO:0000313" key="2">
    <source>
        <dbReference type="EMBL" id="KAF2131245.1"/>
    </source>
</evidence>
<protein>
    <submittedName>
        <fullName evidence="2">Uncharacterized protein</fullName>
    </submittedName>
</protein>
<reference evidence="2" key="1">
    <citation type="journal article" date="2020" name="Stud. Mycol.">
        <title>101 Dothideomycetes genomes: a test case for predicting lifestyles and emergence of pathogens.</title>
        <authorList>
            <person name="Haridas S."/>
            <person name="Albert R."/>
            <person name="Binder M."/>
            <person name="Bloem J."/>
            <person name="Labutti K."/>
            <person name="Salamov A."/>
            <person name="Andreopoulos B."/>
            <person name="Baker S."/>
            <person name="Barry K."/>
            <person name="Bills G."/>
            <person name="Bluhm B."/>
            <person name="Cannon C."/>
            <person name="Castanera R."/>
            <person name="Culley D."/>
            <person name="Daum C."/>
            <person name="Ezra D."/>
            <person name="Gonzalez J."/>
            <person name="Henrissat B."/>
            <person name="Kuo A."/>
            <person name="Liang C."/>
            <person name="Lipzen A."/>
            <person name="Lutzoni F."/>
            <person name="Magnuson J."/>
            <person name="Mondo S."/>
            <person name="Nolan M."/>
            <person name="Ohm R."/>
            <person name="Pangilinan J."/>
            <person name="Park H.-J."/>
            <person name="Ramirez L."/>
            <person name="Alfaro M."/>
            <person name="Sun H."/>
            <person name="Tritt A."/>
            <person name="Yoshinaga Y."/>
            <person name="Zwiers L.-H."/>
            <person name="Turgeon B."/>
            <person name="Goodwin S."/>
            <person name="Spatafora J."/>
            <person name="Crous P."/>
            <person name="Grigoriev I."/>
        </authorList>
    </citation>
    <scope>NUCLEOTIDE SEQUENCE</scope>
    <source>
        <strain evidence="2">CBS 119687</strain>
    </source>
</reference>
<proteinExistence type="predicted"/>
<evidence type="ECO:0000256" key="1">
    <source>
        <dbReference type="SAM" id="MobiDB-lite"/>
    </source>
</evidence>
<dbReference type="RefSeq" id="XP_033525632.1">
    <property type="nucleotide sequence ID" value="XM_033666549.1"/>
</dbReference>
<accession>A0A6A6AJG3</accession>
<gene>
    <name evidence="2" type="ORF">P153DRAFT_355077</name>
</gene>
<feature type="region of interest" description="Disordered" evidence="1">
    <location>
        <begin position="1"/>
        <end position="26"/>
    </location>
</feature>
<dbReference type="Proteomes" id="UP000799771">
    <property type="component" value="Unassembled WGS sequence"/>
</dbReference>
<keyword evidence="3" id="KW-1185">Reference proteome</keyword>
<dbReference type="EMBL" id="ML977502">
    <property type="protein sequence ID" value="KAF2131245.1"/>
    <property type="molecule type" value="Genomic_DNA"/>
</dbReference>
<name>A0A6A6AJG3_9PLEO</name>
<dbReference type="AlphaFoldDB" id="A0A6A6AJG3"/>
<evidence type="ECO:0000313" key="3">
    <source>
        <dbReference type="Proteomes" id="UP000799771"/>
    </source>
</evidence>
<feature type="compositionally biased region" description="Polar residues" evidence="1">
    <location>
        <begin position="1"/>
        <end position="17"/>
    </location>
</feature>
<dbReference type="GeneID" id="54406981"/>
<organism evidence="2 3">
    <name type="scientific">Dothidotthia symphoricarpi CBS 119687</name>
    <dbReference type="NCBI Taxonomy" id="1392245"/>
    <lineage>
        <taxon>Eukaryota</taxon>
        <taxon>Fungi</taxon>
        <taxon>Dikarya</taxon>
        <taxon>Ascomycota</taxon>
        <taxon>Pezizomycotina</taxon>
        <taxon>Dothideomycetes</taxon>
        <taxon>Pleosporomycetidae</taxon>
        <taxon>Pleosporales</taxon>
        <taxon>Dothidotthiaceae</taxon>
        <taxon>Dothidotthia</taxon>
    </lineage>
</organism>
<sequence>MSFQGSVTKSSLRNSHLNPMRLPMSPEKSRSLAAAVALTRTLGASSRRRCALGMGSFEIASLGRIDCFPRQSHIEYDDRTMRHDSGLLSWSEFSDDRGFDGGVVELDGLVSDMDYVASRKGVNSHDGKSVGLSTDYDADMMHTRRSKRKADVLDDTIDTMARSTTPDTFQAPTSKSALIAAGILKDRSELATTRKTIIAGNDTVVNVPNDAVIDMQGSSTVNMQRNTVVNMQIAATSDLDSGMATDSQATISAARDTLFMMTGSNDADPMMIDSEYDAIIDSHNDTIMTSDSDHQNASPILRPLDYRESRLTTQRQIKKQMVLLSEKTRREEQEILFQRRKYNVWNKY</sequence>